<proteinExistence type="predicted"/>
<dbReference type="OrthoDB" id="7508028at2"/>
<keyword evidence="3" id="KW-0804">Transcription</keyword>
<dbReference type="SUPFAM" id="SSF46689">
    <property type="entry name" value="Homeodomain-like"/>
    <property type="match status" value="2"/>
</dbReference>
<dbReference type="PRINTS" id="PR00032">
    <property type="entry name" value="HTHARAC"/>
</dbReference>
<dbReference type="PANTHER" id="PTHR46796">
    <property type="entry name" value="HTH-TYPE TRANSCRIPTIONAL ACTIVATOR RHAS-RELATED"/>
    <property type="match status" value="1"/>
</dbReference>
<dbReference type="Pfam" id="PF12833">
    <property type="entry name" value="HTH_18"/>
    <property type="match status" value="1"/>
</dbReference>
<evidence type="ECO:0000313" key="5">
    <source>
        <dbReference type="EMBL" id="RVT90834.1"/>
    </source>
</evidence>
<dbReference type="AlphaFoldDB" id="A0A437M006"/>
<dbReference type="GO" id="GO:0003700">
    <property type="term" value="F:DNA-binding transcription factor activity"/>
    <property type="evidence" value="ECO:0007669"/>
    <property type="project" value="InterPro"/>
</dbReference>
<dbReference type="Proteomes" id="UP000282971">
    <property type="component" value="Unassembled WGS sequence"/>
</dbReference>
<keyword evidence="2" id="KW-0238">DNA-binding</keyword>
<dbReference type="SMART" id="SM00342">
    <property type="entry name" value="HTH_ARAC"/>
    <property type="match status" value="1"/>
</dbReference>
<dbReference type="GO" id="GO:0043565">
    <property type="term" value="F:sequence-specific DNA binding"/>
    <property type="evidence" value="ECO:0007669"/>
    <property type="project" value="InterPro"/>
</dbReference>
<accession>A0A437M006</accession>
<protein>
    <submittedName>
        <fullName evidence="5">AraC family transcriptional regulator</fullName>
    </submittedName>
</protein>
<dbReference type="InterPro" id="IPR050204">
    <property type="entry name" value="AraC_XylS_family_regulators"/>
</dbReference>
<gene>
    <name evidence="5" type="ORF">EOD43_14900</name>
</gene>
<name>A0A437M006_9SPHN</name>
<evidence type="ECO:0000256" key="1">
    <source>
        <dbReference type="ARBA" id="ARBA00023015"/>
    </source>
</evidence>
<feature type="domain" description="HTH araC/xylS-type" evidence="4">
    <location>
        <begin position="176"/>
        <end position="275"/>
    </location>
</feature>
<evidence type="ECO:0000313" key="6">
    <source>
        <dbReference type="Proteomes" id="UP000282971"/>
    </source>
</evidence>
<evidence type="ECO:0000256" key="3">
    <source>
        <dbReference type="ARBA" id="ARBA00023163"/>
    </source>
</evidence>
<evidence type="ECO:0000256" key="2">
    <source>
        <dbReference type="ARBA" id="ARBA00023125"/>
    </source>
</evidence>
<dbReference type="InterPro" id="IPR020449">
    <property type="entry name" value="Tscrpt_reg_AraC-type_HTH"/>
</dbReference>
<dbReference type="PANTHER" id="PTHR46796:SF6">
    <property type="entry name" value="ARAC SUBFAMILY"/>
    <property type="match status" value="1"/>
</dbReference>
<sequence length="284" mass="31584">MALIEADIEVEGMRLQLLRENFPAPSHHHTCDTDHTVTLFLPPVGFSGQIRFTDRNDGEYRPISPLYFRAAGVGIQSVGTGGDARWVRLSFSHDHFVELLDHEFDWTWAKLEAGLTLSGTPVEPLMMRLGREAMAPGLASKTLIQALGTAAIIEVARLLDSGEEQPRKGQLSAGQLNVIRERAASLSEPAPSLAELARLCGMSERNLLRLFKQTTGESVAAFVRNIRCDRAREMLAQTELPLKEIAYRLGFASHSSFTAAFRRETGINPTDFRRDHAIRRARAH</sequence>
<dbReference type="InterPro" id="IPR018060">
    <property type="entry name" value="HTH_AraC"/>
</dbReference>
<dbReference type="InterPro" id="IPR009057">
    <property type="entry name" value="Homeodomain-like_sf"/>
</dbReference>
<dbReference type="RefSeq" id="WP_127744850.1">
    <property type="nucleotide sequence ID" value="NZ_SACN01000002.1"/>
</dbReference>
<keyword evidence="6" id="KW-1185">Reference proteome</keyword>
<keyword evidence="1" id="KW-0805">Transcription regulation</keyword>
<dbReference type="Gene3D" id="1.10.10.60">
    <property type="entry name" value="Homeodomain-like"/>
    <property type="match status" value="2"/>
</dbReference>
<evidence type="ECO:0000259" key="4">
    <source>
        <dbReference type="PROSITE" id="PS01124"/>
    </source>
</evidence>
<organism evidence="5 6">
    <name type="scientific">Sphingomonas crocodyli</name>
    <dbReference type="NCBI Taxonomy" id="1979270"/>
    <lineage>
        <taxon>Bacteria</taxon>
        <taxon>Pseudomonadati</taxon>
        <taxon>Pseudomonadota</taxon>
        <taxon>Alphaproteobacteria</taxon>
        <taxon>Sphingomonadales</taxon>
        <taxon>Sphingomonadaceae</taxon>
        <taxon>Sphingomonas</taxon>
    </lineage>
</organism>
<dbReference type="EMBL" id="SACN01000002">
    <property type="protein sequence ID" value="RVT90834.1"/>
    <property type="molecule type" value="Genomic_DNA"/>
</dbReference>
<dbReference type="PROSITE" id="PS01124">
    <property type="entry name" value="HTH_ARAC_FAMILY_2"/>
    <property type="match status" value="1"/>
</dbReference>
<comment type="caution">
    <text evidence="5">The sequence shown here is derived from an EMBL/GenBank/DDBJ whole genome shotgun (WGS) entry which is preliminary data.</text>
</comment>
<reference evidence="5 6" key="1">
    <citation type="submission" date="2019-01" db="EMBL/GenBank/DDBJ databases">
        <authorList>
            <person name="Chen W.-M."/>
        </authorList>
    </citation>
    <scope>NUCLEOTIDE SEQUENCE [LARGE SCALE GENOMIC DNA]</scope>
    <source>
        <strain evidence="5 6">CCP-7</strain>
    </source>
</reference>